<keyword evidence="1" id="KW-0812">Transmembrane</keyword>
<dbReference type="EMBL" id="MSFM01000017">
    <property type="protein sequence ID" value="PKX99940.1"/>
    <property type="molecule type" value="Genomic_DNA"/>
</dbReference>
<keyword evidence="1" id="KW-0472">Membrane</keyword>
<dbReference type="VEuPathDB" id="FungiDB:P168DRAFT_81609"/>
<dbReference type="RefSeq" id="XP_024688535.1">
    <property type="nucleotide sequence ID" value="XM_024842158.1"/>
</dbReference>
<dbReference type="Proteomes" id="UP000234254">
    <property type="component" value="Unassembled WGS sequence"/>
</dbReference>
<dbReference type="AlphaFoldDB" id="A0A2I1CQN6"/>
<keyword evidence="1" id="KW-1133">Transmembrane helix</keyword>
<keyword evidence="3" id="KW-1185">Reference proteome</keyword>
<accession>A0A2I1CQN6</accession>
<name>A0A2I1CQN6_ASPC2</name>
<feature type="transmembrane region" description="Helical" evidence="1">
    <location>
        <begin position="20"/>
        <end position="41"/>
    </location>
</feature>
<gene>
    <name evidence="2" type="ORF">P168DRAFT_81609</name>
</gene>
<organism evidence="2 3">
    <name type="scientific">Aspergillus campestris (strain IBT 28561)</name>
    <dbReference type="NCBI Taxonomy" id="1392248"/>
    <lineage>
        <taxon>Eukaryota</taxon>
        <taxon>Fungi</taxon>
        <taxon>Dikarya</taxon>
        <taxon>Ascomycota</taxon>
        <taxon>Pezizomycotina</taxon>
        <taxon>Eurotiomycetes</taxon>
        <taxon>Eurotiomycetidae</taxon>
        <taxon>Eurotiales</taxon>
        <taxon>Aspergillaceae</taxon>
        <taxon>Aspergillus</taxon>
        <taxon>Aspergillus subgen. Circumdati</taxon>
    </lineage>
</organism>
<dbReference type="GeneID" id="36549687"/>
<evidence type="ECO:0000313" key="3">
    <source>
        <dbReference type="Proteomes" id="UP000234254"/>
    </source>
</evidence>
<protein>
    <submittedName>
        <fullName evidence="2">Uncharacterized protein</fullName>
    </submittedName>
</protein>
<evidence type="ECO:0000313" key="2">
    <source>
        <dbReference type="EMBL" id="PKX99940.1"/>
    </source>
</evidence>
<evidence type="ECO:0000256" key="1">
    <source>
        <dbReference type="SAM" id="Phobius"/>
    </source>
</evidence>
<reference evidence="2" key="1">
    <citation type="submission" date="2016-12" db="EMBL/GenBank/DDBJ databases">
        <title>The genomes of Aspergillus section Nigri reveals drivers in fungal speciation.</title>
        <authorList>
            <consortium name="DOE Joint Genome Institute"/>
            <person name="Vesth T.C."/>
            <person name="Nybo J."/>
            <person name="Theobald S."/>
            <person name="Brandl J."/>
            <person name="Frisvad J.C."/>
            <person name="Nielsen K.F."/>
            <person name="Lyhne E.K."/>
            <person name="Kogle M.E."/>
            <person name="Kuo A."/>
            <person name="Riley R."/>
            <person name="Clum A."/>
            <person name="Nolan M."/>
            <person name="Lipzen A."/>
            <person name="Salamov A."/>
            <person name="Henrissat B."/>
            <person name="Wiebenga A."/>
            <person name="De vries R.P."/>
            <person name="Grigoriev I.V."/>
            <person name="Mortensen U.H."/>
            <person name="Andersen M.R."/>
            <person name="Baker S.E."/>
        </authorList>
    </citation>
    <scope>NUCLEOTIDE SEQUENCE</scope>
    <source>
        <strain evidence="2">IBT 28561</strain>
    </source>
</reference>
<comment type="caution">
    <text evidence="2">The sequence shown here is derived from an EMBL/GenBank/DDBJ whole genome shotgun (WGS) entry which is preliminary data.</text>
</comment>
<sequence length="79" mass="9048">MYGISAFKFNVLALEPGSFLLRLLCSFHLFLLFFVMCYCLWLDHLAGLSSLLADPFLAVPNPLKRGRGRRRSARQVWVS</sequence>
<proteinExistence type="predicted"/>